<dbReference type="InterPro" id="IPR024309">
    <property type="entry name" value="NUT_N"/>
</dbReference>
<feature type="compositionally biased region" description="Polar residues" evidence="2">
    <location>
        <begin position="549"/>
        <end position="574"/>
    </location>
</feature>
<feature type="compositionally biased region" description="Basic residues" evidence="2">
    <location>
        <begin position="337"/>
        <end position="346"/>
    </location>
</feature>
<reference evidence="4" key="1">
    <citation type="submission" date="2023-09" db="UniProtKB">
        <authorList>
            <consortium name="Ensembl"/>
        </authorList>
    </citation>
    <scope>IDENTIFICATION</scope>
</reference>
<comment type="similarity">
    <text evidence="1">Belongs to the NUT family.</text>
</comment>
<dbReference type="Pfam" id="PF12881">
    <property type="entry name" value="NUT"/>
    <property type="match status" value="1"/>
</dbReference>
<feature type="domain" description="Nuclear Testis protein N-terminal" evidence="3">
    <location>
        <begin position="14"/>
        <end position="723"/>
    </location>
</feature>
<dbReference type="InterPro" id="IPR024310">
    <property type="entry name" value="NUT"/>
</dbReference>
<sequence>MASDGASPLLGLDVNMKPGAALSPTALPFPPPTPDQLDQPSWEPSPQPPIPSAFSPGNPLVLSAFANPLLVTGDGSPNPTGAGTGKVIIKVKTEAGLAEPSQTQNFILTQTALNWIASSAPCGTILPTQAVGVSQEGPPGLPPQALPPAAQLAPILPLEKAWLGPQGATGEGGPVAAGKPSLGELAYTSKGVYENFQRWQRYKALARRHLSQSPDTEALSCFLIPVLRSLARLKPTMTLEEGLPRAVQEWEHTSNFDRMIFYEMAEKFMEFEAEEEQIQNAQLMNGSHGLSPAAPLKLDPPGSLAPEACQLPGKAAQLLSLQQSWVVETKASVPSRAPRRRQRKPQRLPAPETPKEIPPEAVKEYIDIMEGLAGSQSDTVASGGKQEEEQQEDEGSYPDPCLLSYVDELCSQEVFVSKVEAVIHPQFLADLLSPEEQRDPLALIEELDHLLTPPYTWSLSIPFQLVQKRLLALEEDEDMQAPPSCSGAQSDSSPSVSDEDEDGGGRPRPTPGPRGSGEDSCLANFNSYDLQGEGREDSSPSSPKPNDLVSLQGNQESYILETPKSTSYLSLGSTSPTWDALVPRENSFSEALNSVDGVQKREKEEEEEDEQLSNFAYLLASKLSLSPRGLPLSPHPVSGGQGIQRASHPCAEVQGPGQLSHPVTKSGKRAPVGGLANAVKRSQPGAQLGVSGENPLALGMVQSSQPRKRRRDSFATGRKKKRRRSQ</sequence>
<feature type="compositionally biased region" description="Basic residues" evidence="2">
    <location>
        <begin position="706"/>
        <end position="726"/>
    </location>
</feature>
<proteinExistence type="inferred from homology"/>
<feature type="region of interest" description="Disordered" evidence="2">
    <location>
        <begin position="630"/>
        <end position="726"/>
    </location>
</feature>
<protein>
    <recommendedName>
        <fullName evidence="3">Nuclear Testis protein N-terminal domain-containing protein</fullName>
    </recommendedName>
</protein>
<name>A0A8C0VWP6_CASCN</name>
<gene>
    <name evidence="4" type="primary">Nutm1</name>
</gene>
<feature type="compositionally biased region" description="Low complexity" evidence="2">
    <location>
        <begin position="486"/>
        <end position="496"/>
    </location>
</feature>
<feature type="region of interest" description="Disordered" evidence="2">
    <location>
        <begin position="477"/>
        <end position="574"/>
    </location>
</feature>
<organism evidence="4">
    <name type="scientific">Castor canadensis</name>
    <name type="common">American beaver</name>
    <dbReference type="NCBI Taxonomy" id="51338"/>
    <lineage>
        <taxon>Eukaryota</taxon>
        <taxon>Metazoa</taxon>
        <taxon>Chordata</taxon>
        <taxon>Craniata</taxon>
        <taxon>Vertebrata</taxon>
        <taxon>Euteleostomi</taxon>
        <taxon>Mammalia</taxon>
        <taxon>Eutheria</taxon>
        <taxon>Euarchontoglires</taxon>
        <taxon>Glires</taxon>
        <taxon>Rodentia</taxon>
        <taxon>Castorimorpha</taxon>
        <taxon>Castoridae</taxon>
        <taxon>Castor</taxon>
    </lineage>
</organism>
<feature type="region of interest" description="Disordered" evidence="2">
    <location>
        <begin position="376"/>
        <end position="398"/>
    </location>
</feature>
<evidence type="ECO:0000259" key="3">
    <source>
        <dbReference type="Pfam" id="PF12881"/>
    </source>
</evidence>
<dbReference type="PANTHER" id="PTHR22879">
    <property type="entry name" value="NUT FAMILY MEMBER 1"/>
    <property type="match status" value="1"/>
</dbReference>
<dbReference type="AlphaFoldDB" id="A0A8C0VWP6"/>
<evidence type="ECO:0000313" key="4">
    <source>
        <dbReference type="Ensembl" id="ENSCCNP00000002029.1"/>
    </source>
</evidence>
<feature type="region of interest" description="Disordered" evidence="2">
    <location>
        <begin position="1"/>
        <end position="56"/>
    </location>
</feature>
<evidence type="ECO:0000256" key="2">
    <source>
        <dbReference type="SAM" id="MobiDB-lite"/>
    </source>
</evidence>
<dbReference type="PANTHER" id="PTHR22879:SF13">
    <property type="entry name" value="NUT FAMILY MEMBER 1"/>
    <property type="match status" value="1"/>
</dbReference>
<dbReference type="Ensembl" id="ENSCCNT00000002702.1">
    <property type="protein sequence ID" value="ENSCCNP00000002029.1"/>
    <property type="gene ID" value="ENSCCNG00000002152.1"/>
</dbReference>
<evidence type="ECO:0000256" key="1">
    <source>
        <dbReference type="ARBA" id="ARBA00010586"/>
    </source>
</evidence>
<feature type="region of interest" description="Disordered" evidence="2">
    <location>
        <begin position="330"/>
        <end position="360"/>
    </location>
</feature>
<accession>A0A8C0VWP6</accession>